<name>A0ABQ4DX06_9ACTN</name>
<evidence type="ECO:0000313" key="2">
    <source>
        <dbReference type="EMBL" id="GIG86958.1"/>
    </source>
</evidence>
<gene>
    <name evidence="2" type="ORF">Pen02_18940</name>
</gene>
<dbReference type="EMBL" id="BONW01000007">
    <property type="protein sequence ID" value="GIG86958.1"/>
    <property type="molecule type" value="Genomic_DNA"/>
</dbReference>
<organism evidence="2 3">
    <name type="scientific">Plantactinospora endophytica</name>
    <dbReference type="NCBI Taxonomy" id="673535"/>
    <lineage>
        <taxon>Bacteria</taxon>
        <taxon>Bacillati</taxon>
        <taxon>Actinomycetota</taxon>
        <taxon>Actinomycetes</taxon>
        <taxon>Micromonosporales</taxon>
        <taxon>Micromonosporaceae</taxon>
        <taxon>Plantactinospora</taxon>
    </lineage>
</organism>
<comment type="caution">
    <text evidence="2">The sequence shown here is derived from an EMBL/GenBank/DDBJ whole genome shotgun (WGS) entry which is preliminary data.</text>
</comment>
<keyword evidence="3" id="KW-1185">Reference proteome</keyword>
<feature type="region of interest" description="Disordered" evidence="1">
    <location>
        <begin position="1"/>
        <end position="23"/>
    </location>
</feature>
<sequence>MSSKTLTPPGPPIPASREDPYTRTLDRVEDTVAELVTSLLRARRSRGELRTRSLVSLHNLTREMSGLLNQALGGWPEPSADDDAAHD</sequence>
<proteinExistence type="predicted"/>
<protein>
    <submittedName>
        <fullName evidence="2">Uncharacterized protein</fullName>
    </submittedName>
</protein>
<evidence type="ECO:0000313" key="3">
    <source>
        <dbReference type="Proteomes" id="UP000646749"/>
    </source>
</evidence>
<evidence type="ECO:0000256" key="1">
    <source>
        <dbReference type="SAM" id="MobiDB-lite"/>
    </source>
</evidence>
<dbReference type="Proteomes" id="UP000646749">
    <property type="component" value="Unassembled WGS sequence"/>
</dbReference>
<accession>A0ABQ4DX06</accession>
<reference evidence="2 3" key="1">
    <citation type="submission" date="2021-01" db="EMBL/GenBank/DDBJ databases">
        <title>Whole genome shotgun sequence of Plantactinospora endophytica NBRC 110450.</title>
        <authorList>
            <person name="Komaki H."/>
            <person name="Tamura T."/>
        </authorList>
    </citation>
    <scope>NUCLEOTIDE SEQUENCE [LARGE SCALE GENOMIC DNA]</scope>
    <source>
        <strain evidence="2 3">NBRC 110450</strain>
    </source>
</reference>